<dbReference type="InterPro" id="IPR016024">
    <property type="entry name" value="ARM-type_fold"/>
</dbReference>
<reference evidence="1" key="1">
    <citation type="submission" date="2022-10" db="EMBL/GenBank/DDBJ databases">
        <authorList>
            <person name="Koch H."/>
        </authorList>
    </citation>
    <scope>NUCLEOTIDE SEQUENCE</scope>
    <source>
        <strain evidence="1">DNF</strain>
    </source>
</reference>
<dbReference type="Proteomes" id="UP001179121">
    <property type="component" value="Chromosome"/>
</dbReference>
<dbReference type="AlphaFoldDB" id="A0AA86T1E9"/>
<evidence type="ECO:0000313" key="2">
    <source>
        <dbReference type="Proteomes" id="UP001179121"/>
    </source>
</evidence>
<dbReference type="KEGG" id="nti:DNFV4_00426"/>
<dbReference type="Gene3D" id="1.25.10.10">
    <property type="entry name" value="Leucine-rich Repeat Variant"/>
    <property type="match status" value="2"/>
</dbReference>
<dbReference type="PANTHER" id="PTHR12697">
    <property type="entry name" value="PBS LYASE HEAT-LIKE PROTEIN"/>
    <property type="match status" value="1"/>
</dbReference>
<proteinExistence type="predicted"/>
<dbReference type="EMBL" id="OX365700">
    <property type="protein sequence ID" value="CAI4030005.1"/>
    <property type="molecule type" value="Genomic_DNA"/>
</dbReference>
<dbReference type="PANTHER" id="PTHR12697:SF5">
    <property type="entry name" value="DEOXYHYPUSINE HYDROXYLASE"/>
    <property type="match status" value="1"/>
</dbReference>
<keyword evidence="2" id="KW-1185">Reference proteome</keyword>
<sequence>MLKLVPPIRPLRSVFGFLILTSFLPACHNQSSDPDPQGAVTRLIRLAGDRDPEVRLTAVLALGRIGAEESASTLRERLQDNDSRVRQWSAWALGNLNRPDALPQEQAVSLVARLGDPVQPVRLAAAQALNELDQDPGIARWLLEAFQSQESEMRKAAARALIGQVGSDALPTLIRASADQDAEVRQAVVAALGELGDARAIPPLLDRLAHDPADSVRAEAAFRLGKIGTADLVWPLRQAAMSDKDAQVRRWAAAAVEAVSSVSGSG</sequence>
<evidence type="ECO:0000313" key="1">
    <source>
        <dbReference type="EMBL" id="CAI4030005.1"/>
    </source>
</evidence>
<dbReference type="InterPro" id="IPR011989">
    <property type="entry name" value="ARM-like"/>
</dbReference>
<protein>
    <submittedName>
        <fullName evidence="1">HEAT repeat domain-containing protein</fullName>
    </submittedName>
</protein>
<dbReference type="Pfam" id="PF13646">
    <property type="entry name" value="HEAT_2"/>
    <property type="match status" value="2"/>
</dbReference>
<dbReference type="SMART" id="SM00567">
    <property type="entry name" value="EZ_HEAT"/>
    <property type="match status" value="6"/>
</dbReference>
<name>A0AA86T1E9_9BACT</name>
<organism evidence="1 2">
    <name type="scientific">Nitrospira tepida</name>
    <dbReference type="NCBI Taxonomy" id="2973512"/>
    <lineage>
        <taxon>Bacteria</taxon>
        <taxon>Pseudomonadati</taxon>
        <taxon>Nitrospirota</taxon>
        <taxon>Nitrospiria</taxon>
        <taxon>Nitrospirales</taxon>
        <taxon>Nitrospiraceae</taxon>
        <taxon>Nitrospira</taxon>
    </lineage>
</organism>
<dbReference type="InterPro" id="IPR004155">
    <property type="entry name" value="PBS_lyase_HEAT"/>
</dbReference>
<dbReference type="GO" id="GO:0016491">
    <property type="term" value="F:oxidoreductase activity"/>
    <property type="evidence" value="ECO:0007669"/>
    <property type="project" value="TreeGrafter"/>
</dbReference>
<accession>A0AA86T1E9</accession>
<gene>
    <name evidence="1" type="ORF">DNFV4_00426</name>
</gene>
<dbReference type="SUPFAM" id="SSF48371">
    <property type="entry name" value="ARM repeat"/>
    <property type="match status" value="1"/>
</dbReference>